<evidence type="ECO:0000256" key="1">
    <source>
        <dbReference type="ARBA" id="ARBA00011073"/>
    </source>
</evidence>
<dbReference type="GO" id="GO:0006508">
    <property type="term" value="P:proteolysis"/>
    <property type="evidence" value="ECO:0007669"/>
    <property type="project" value="UniProtKB-KW"/>
</dbReference>
<dbReference type="InterPro" id="IPR015500">
    <property type="entry name" value="Peptidase_S8_subtilisin-rel"/>
</dbReference>
<evidence type="ECO:0000256" key="6">
    <source>
        <dbReference type="PROSITE-ProRule" id="PRU01240"/>
    </source>
</evidence>
<evidence type="ECO:0000259" key="9">
    <source>
        <dbReference type="Pfam" id="PF00082"/>
    </source>
</evidence>
<keyword evidence="5 6" id="KW-0720">Serine protease</keyword>
<dbReference type="PROSITE" id="PS51892">
    <property type="entry name" value="SUBTILASE"/>
    <property type="match status" value="1"/>
</dbReference>
<evidence type="ECO:0000256" key="2">
    <source>
        <dbReference type="ARBA" id="ARBA00022670"/>
    </source>
</evidence>
<keyword evidence="12" id="KW-1185">Reference proteome</keyword>
<dbReference type="CDD" id="cd04077">
    <property type="entry name" value="Peptidases_S8_PCSK9_ProteinaseK_like"/>
    <property type="match status" value="1"/>
</dbReference>
<dbReference type="AlphaFoldDB" id="A0A6A5ZFI4"/>
<keyword evidence="4 6" id="KW-0378">Hydrolase</keyword>
<accession>A0A6A5ZFI4</accession>
<protein>
    <submittedName>
        <fullName evidence="11">Subtilisin-like protease-like protein</fullName>
    </submittedName>
</protein>
<evidence type="ECO:0000259" key="10">
    <source>
        <dbReference type="Pfam" id="PF05922"/>
    </source>
</evidence>
<reference evidence="11" key="1">
    <citation type="journal article" date="2020" name="Stud. Mycol.">
        <title>101 Dothideomycetes genomes: a test case for predicting lifestyles and emergence of pathogens.</title>
        <authorList>
            <person name="Haridas S."/>
            <person name="Albert R."/>
            <person name="Binder M."/>
            <person name="Bloem J."/>
            <person name="Labutti K."/>
            <person name="Salamov A."/>
            <person name="Andreopoulos B."/>
            <person name="Baker S."/>
            <person name="Barry K."/>
            <person name="Bills G."/>
            <person name="Bluhm B."/>
            <person name="Cannon C."/>
            <person name="Castanera R."/>
            <person name="Culley D."/>
            <person name="Daum C."/>
            <person name="Ezra D."/>
            <person name="Gonzalez J."/>
            <person name="Henrissat B."/>
            <person name="Kuo A."/>
            <person name="Liang C."/>
            <person name="Lipzen A."/>
            <person name="Lutzoni F."/>
            <person name="Magnuson J."/>
            <person name="Mondo S."/>
            <person name="Nolan M."/>
            <person name="Ohm R."/>
            <person name="Pangilinan J."/>
            <person name="Park H.-J."/>
            <person name="Ramirez L."/>
            <person name="Alfaro M."/>
            <person name="Sun H."/>
            <person name="Tritt A."/>
            <person name="Yoshinaga Y."/>
            <person name="Zwiers L.-H."/>
            <person name="Turgeon B."/>
            <person name="Goodwin S."/>
            <person name="Spatafora J."/>
            <person name="Crous P."/>
            <person name="Grigoriev I."/>
        </authorList>
    </citation>
    <scope>NUCLEOTIDE SEQUENCE</scope>
    <source>
        <strain evidence="11">CBS 627.86</strain>
    </source>
</reference>
<dbReference type="InterPro" id="IPR036852">
    <property type="entry name" value="Peptidase_S8/S53_dom_sf"/>
</dbReference>
<feature type="active site" description="Charge relay system" evidence="6">
    <location>
        <position position="159"/>
    </location>
</feature>
<organism evidence="11 12">
    <name type="scientific">Lophiotrema nucula</name>
    <dbReference type="NCBI Taxonomy" id="690887"/>
    <lineage>
        <taxon>Eukaryota</taxon>
        <taxon>Fungi</taxon>
        <taxon>Dikarya</taxon>
        <taxon>Ascomycota</taxon>
        <taxon>Pezizomycotina</taxon>
        <taxon>Dothideomycetes</taxon>
        <taxon>Pleosporomycetidae</taxon>
        <taxon>Pleosporales</taxon>
        <taxon>Lophiotremataceae</taxon>
        <taxon>Lophiotrema</taxon>
    </lineage>
</organism>
<feature type="domain" description="Peptidase S8/S53" evidence="9">
    <location>
        <begin position="152"/>
        <end position="376"/>
    </location>
</feature>
<dbReference type="GO" id="GO:0004252">
    <property type="term" value="F:serine-type endopeptidase activity"/>
    <property type="evidence" value="ECO:0007669"/>
    <property type="project" value="UniProtKB-UniRule"/>
</dbReference>
<dbReference type="InterPro" id="IPR050131">
    <property type="entry name" value="Peptidase_S8_subtilisin-like"/>
</dbReference>
<dbReference type="OrthoDB" id="206201at2759"/>
<dbReference type="Pfam" id="PF00082">
    <property type="entry name" value="Peptidase_S8"/>
    <property type="match status" value="1"/>
</dbReference>
<sequence>MQFFTRLAALAAALPFFAIGAPIVQSAAELVPGKWIVRLSPDLDAAHIAVHHAKLRQIHEKNVKKRDGTDVEATGIENVYNFGSFKGYSGGFDAATIEALRFMPEVVEVEQDTVMTTLELTEEASAPWGLGSISSRTRGAPTYVYDNTSGKGTYSYIVDTGIRTTHEEFEGRATIGYNAVNTVMADNAGHGTHVGGIVGGKTYGVAKKTTIISVKVFEGNSGTTSTVIKGFQWAAQDIVTNNRTSLSVINMSLGGPASALWDAAITSAYDDGVLAVVAAGNEDVLASTRSPARSPEAITVGNLKENDARYNGSSGSNYGPAVDIFAAGTNVLSSYRTNDTATQKLSGTSMASPHIAGLVSYLRGLEGPSTAEDVKKRVYDLGTPDRVTDAKDSTNLIAYNGNGR</sequence>
<dbReference type="PROSITE" id="PS00136">
    <property type="entry name" value="SUBTILASE_ASP"/>
    <property type="match status" value="1"/>
</dbReference>
<dbReference type="FunFam" id="3.40.50.200:FF:000014">
    <property type="entry name" value="Proteinase K"/>
    <property type="match status" value="1"/>
</dbReference>
<dbReference type="PROSITE" id="PS00137">
    <property type="entry name" value="SUBTILASE_HIS"/>
    <property type="match status" value="1"/>
</dbReference>
<dbReference type="PANTHER" id="PTHR43806">
    <property type="entry name" value="PEPTIDASE S8"/>
    <property type="match status" value="1"/>
</dbReference>
<dbReference type="Pfam" id="PF05922">
    <property type="entry name" value="Inhibitor_I9"/>
    <property type="match status" value="1"/>
</dbReference>
<dbReference type="InterPro" id="IPR037045">
    <property type="entry name" value="S8pro/Inhibitor_I9_sf"/>
</dbReference>
<evidence type="ECO:0000256" key="7">
    <source>
        <dbReference type="RuleBase" id="RU003355"/>
    </source>
</evidence>
<dbReference type="InterPro" id="IPR023827">
    <property type="entry name" value="Peptidase_S8_Asp-AS"/>
</dbReference>
<dbReference type="InterPro" id="IPR010259">
    <property type="entry name" value="S8pro/Inhibitor_I9"/>
</dbReference>
<feature type="active site" description="Charge relay system" evidence="6">
    <location>
        <position position="190"/>
    </location>
</feature>
<feature type="chain" id="PRO_5025573729" evidence="8">
    <location>
        <begin position="21"/>
        <end position="404"/>
    </location>
</feature>
<dbReference type="SUPFAM" id="SSF52743">
    <property type="entry name" value="Subtilisin-like"/>
    <property type="match status" value="1"/>
</dbReference>
<gene>
    <name evidence="11" type="ORF">BDV96DRAFT_598053</name>
</gene>
<dbReference type="EMBL" id="ML977319">
    <property type="protein sequence ID" value="KAF2117118.1"/>
    <property type="molecule type" value="Genomic_DNA"/>
</dbReference>
<dbReference type="Gene3D" id="3.30.70.80">
    <property type="entry name" value="Peptidase S8 propeptide/proteinase inhibitor I9"/>
    <property type="match status" value="1"/>
</dbReference>
<dbReference type="PANTHER" id="PTHR43806:SF58">
    <property type="entry name" value="ALKALINE PROTEASE 1-RELATED"/>
    <property type="match status" value="1"/>
</dbReference>
<name>A0A6A5ZFI4_9PLEO</name>
<feature type="active site" description="Charge relay system" evidence="6">
    <location>
        <position position="349"/>
    </location>
</feature>
<dbReference type="PRINTS" id="PR00723">
    <property type="entry name" value="SUBTILISIN"/>
</dbReference>
<dbReference type="Proteomes" id="UP000799770">
    <property type="component" value="Unassembled WGS sequence"/>
</dbReference>
<dbReference type="Gene3D" id="3.40.50.200">
    <property type="entry name" value="Peptidase S8/S53 domain"/>
    <property type="match status" value="1"/>
</dbReference>
<proteinExistence type="inferred from homology"/>
<dbReference type="InterPro" id="IPR034193">
    <property type="entry name" value="PCSK9_ProteinaseK-like"/>
</dbReference>
<evidence type="ECO:0000256" key="4">
    <source>
        <dbReference type="ARBA" id="ARBA00022801"/>
    </source>
</evidence>
<dbReference type="InterPro" id="IPR023828">
    <property type="entry name" value="Peptidase_S8_Ser-AS"/>
</dbReference>
<dbReference type="InterPro" id="IPR022398">
    <property type="entry name" value="Peptidase_S8_His-AS"/>
</dbReference>
<keyword evidence="2 6" id="KW-0645">Protease</keyword>
<keyword evidence="3 8" id="KW-0732">Signal</keyword>
<dbReference type="PROSITE" id="PS00138">
    <property type="entry name" value="SUBTILASE_SER"/>
    <property type="match status" value="1"/>
</dbReference>
<evidence type="ECO:0000313" key="11">
    <source>
        <dbReference type="EMBL" id="KAF2117118.1"/>
    </source>
</evidence>
<evidence type="ECO:0000313" key="12">
    <source>
        <dbReference type="Proteomes" id="UP000799770"/>
    </source>
</evidence>
<evidence type="ECO:0000256" key="8">
    <source>
        <dbReference type="SAM" id="SignalP"/>
    </source>
</evidence>
<evidence type="ECO:0000256" key="5">
    <source>
        <dbReference type="ARBA" id="ARBA00022825"/>
    </source>
</evidence>
<comment type="similarity">
    <text evidence="1 6 7">Belongs to the peptidase S8 family.</text>
</comment>
<evidence type="ECO:0000256" key="3">
    <source>
        <dbReference type="ARBA" id="ARBA00022729"/>
    </source>
</evidence>
<dbReference type="GO" id="GO:0005576">
    <property type="term" value="C:extracellular region"/>
    <property type="evidence" value="ECO:0007669"/>
    <property type="project" value="UniProtKB-ARBA"/>
</dbReference>
<feature type="domain" description="Inhibitor I9" evidence="10">
    <location>
        <begin position="35"/>
        <end position="117"/>
    </location>
</feature>
<dbReference type="SUPFAM" id="SSF54897">
    <property type="entry name" value="Protease propeptides/inhibitors"/>
    <property type="match status" value="1"/>
</dbReference>
<dbReference type="InterPro" id="IPR000209">
    <property type="entry name" value="Peptidase_S8/S53_dom"/>
</dbReference>
<feature type="signal peptide" evidence="8">
    <location>
        <begin position="1"/>
        <end position="20"/>
    </location>
</feature>